<dbReference type="Gene3D" id="1.10.443.10">
    <property type="entry name" value="Intergrase catalytic core"/>
    <property type="match status" value="1"/>
</dbReference>
<proteinExistence type="predicted"/>
<evidence type="ECO:0000313" key="5">
    <source>
        <dbReference type="EMBL" id="MDR7208406.1"/>
    </source>
</evidence>
<dbReference type="InterPro" id="IPR025269">
    <property type="entry name" value="SAM-like_dom"/>
</dbReference>
<dbReference type="InterPro" id="IPR002104">
    <property type="entry name" value="Integrase_catalytic"/>
</dbReference>
<dbReference type="RefSeq" id="WP_310277074.1">
    <property type="nucleotide sequence ID" value="NZ_JAVDWQ010000001.1"/>
</dbReference>
<evidence type="ECO:0000259" key="3">
    <source>
        <dbReference type="Pfam" id="PF00589"/>
    </source>
</evidence>
<keyword evidence="1" id="KW-0238">DNA-binding</keyword>
<feature type="domain" description="Tyr recombinase" evidence="3">
    <location>
        <begin position="224"/>
        <end position="402"/>
    </location>
</feature>
<dbReference type="SUPFAM" id="SSF56349">
    <property type="entry name" value="DNA breaking-rejoining enzymes"/>
    <property type="match status" value="1"/>
</dbReference>
<sequence length="415" mass="48746">MATVNFLYRSTKDKSALTIRLLFRHNNMDFVIGSKTKLIVTNEYWNKLHNKNTKDAELKTQQVKTNNELNKIENYILQHFDKTKTDSVNKSWLENLLNNYYNPPKKGDGLPIELIQYIDFYINYREHEMKQTSIQKFKVIKHKLEELETLRRKPILIKDVDDSFKKEFVNFYKSHNYAQNTIQRELTFVKTVCRHARFLGLETSPQLDSLRLDKAKVEKLYLNFDELHSIENINEELSASLQNARDWLIISCYTGQRVSDFMKFNENQIRIENGKSLIEFTQKKTGKIMTVPLHKKVLDILAKRGGKFPYSISDQRYNEFIKTVCEKAKINQLVHGGKQTETAPKSKIFRKEIKMYKKYELVTSHIGRRSFATNFYGIIPTSLLISATGHSTEVMFLNYIGKTDTQKAKQLADYF</sequence>
<accession>A0ABU1Y4F6</accession>
<protein>
    <submittedName>
        <fullName evidence="5">Integrase</fullName>
    </submittedName>
</protein>
<keyword evidence="2" id="KW-0233">DNA recombination</keyword>
<dbReference type="Pfam" id="PF13102">
    <property type="entry name" value="Phage_int_SAM_5"/>
    <property type="match status" value="1"/>
</dbReference>
<dbReference type="Proteomes" id="UP001269081">
    <property type="component" value="Unassembled WGS sequence"/>
</dbReference>
<feature type="domain" description="Phage integrase SAM-like" evidence="4">
    <location>
        <begin position="114"/>
        <end position="196"/>
    </location>
</feature>
<gene>
    <name evidence="5" type="ORF">J2W48_000327</name>
</gene>
<evidence type="ECO:0000256" key="1">
    <source>
        <dbReference type="ARBA" id="ARBA00023125"/>
    </source>
</evidence>
<comment type="caution">
    <text evidence="5">The sequence shown here is derived from an EMBL/GenBank/DDBJ whole genome shotgun (WGS) entry which is preliminary data.</text>
</comment>
<dbReference type="InterPro" id="IPR011010">
    <property type="entry name" value="DNA_brk_join_enz"/>
</dbReference>
<dbReference type="Gene3D" id="1.10.150.130">
    <property type="match status" value="1"/>
</dbReference>
<organism evidence="5 6">
    <name type="scientific">Flavobacterium piscis</name>
    <dbReference type="NCBI Taxonomy" id="1114874"/>
    <lineage>
        <taxon>Bacteria</taxon>
        <taxon>Pseudomonadati</taxon>
        <taxon>Bacteroidota</taxon>
        <taxon>Flavobacteriia</taxon>
        <taxon>Flavobacteriales</taxon>
        <taxon>Flavobacteriaceae</taxon>
        <taxon>Flavobacterium</taxon>
    </lineage>
</organism>
<evidence type="ECO:0000259" key="4">
    <source>
        <dbReference type="Pfam" id="PF13102"/>
    </source>
</evidence>
<evidence type="ECO:0000313" key="6">
    <source>
        <dbReference type="Proteomes" id="UP001269081"/>
    </source>
</evidence>
<dbReference type="InterPro" id="IPR013762">
    <property type="entry name" value="Integrase-like_cat_sf"/>
</dbReference>
<evidence type="ECO:0000256" key="2">
    <source>
        <dbReference type="ARBA" id="ARBA00023172"/>
    </source>
</evidence>
<reference evidence="5 6" key="1">
    <citation type="submission" date="2023-07" db="EMBL/GenBank/DDBJ databases">
        <title>Sorghum-associated microbial communities from plants grown in Nebraska, USA.</title>
        <authorList>
            <person name="Schachtman D."/>
        </authorList>
    </citation>
    <scope>NUCLEOTIDE SEQUENCE [LARGE SCALE GENOMIC DNA]</scope>
    <source>
        <strain evidence="5 6">4129</strain>
    </source>
</reference>
<dbReference type="InterPro" id="IPR010998">
    <property type="entry name" value="Integrase_recombinase_N"/>
</dbReference>
<dbReference type="EMBL" id="JAVDWQ010000001">
    <property type="protein sequence ID" value="MDR7208406.1"/>
    <property type="molecule type" value="Genomic_DNA"/>
</dbReference>
<name>A0ABU1Y4F6_9FLAO</name>
<dbReference type="Pfam" id="PF00589">
    <property type="entry name" value="Phage_integrase"/>
    <property type="match status" value="1"/>
</dbReference>
<keyword evidence="6" id="KW-1185">Reference proteome</keyword>